<evidence type="ECO:0000313" key="10">
    <source>
        <dbReference type="EMBL" id="NAS10621.1"/>
    </source>
</evidence>
<keyword evidence="1" id="KW-0813">Transport</keyword>
<dbReference type="SUPFAM" id="SSF52540">
    <property type="entry name" value="P-loop containing nucleoside triphosphate hydrolases"/>
    <property type="match status" value="2"/>
</dbReference>
<proteinExistence type="predicted"/>
<evidence type="ECO:0000256" key="3">
    <source>
        <dbReference type="ARBA" id="ARBA00022597"/>
    </source>
</evidence>
<dbReference type="PANTHER" id="PTHR43790:SF3">
    <property type="entry name" value="D-ALLOSE IMPORT ATP-BINDING PROTEIN ALSA-RELATED"/>
    <property type="match status" value="1"/>
</dbReference>
<dbReference type="InterPro" id="IPR050107">
    <property type="entry name" value="ABC_carbohydrate_import_ATPase"/>
</dbReference>
<dbReference type="AlphaFoldDB" id="A0A6L9E7K6"/>
<dbReference type="Pfam" id="PF00005">
    <property type="entry name" value="ABC_tran"/>
    <property type="match status" value="2"/>
</dbReference>
<organism evidence="10 11">
    <name type="scientific">Poritiphilus flavus</name>
    <dbReference type="NCBI Taxonomy" id="2697053"/>
    <lineage>
        <taxon>Bacteria</taxon>
        <taxon>Pseudomonadati</taxon>
        <taxon>Bacteroidota</taxon>
        <taxon>Flavobacteriia</taxon>
        <taxon>Flavobacteriales</taxon>
        <taxon>Flavobacteriaceae</taxon>
        <taxon>Poritiphilus</taxon>
    </lineage>
</organism>
<dbReference type="InterPro" id="IPR003439">
    <property type="entry name" value="ABC_transporter-like_ATP-bd"/>
</dbReference>
<dbReference type="CDD" id="cd03215">
    <property type="entry name" value="ABC_Carb_Monos_II"/>
    <property type="match status" value="1"/>
</dbReference>
<dbReference type="GO" id="GO:0005524">
    <property type="term" value="F:ATP binding"/>
    <property type="evidence" value="ECO:0007669"/>
    <property type="project" value="UniProtKB-KW"/>
</dbReference>
<evidence type="ECO:0000256" key="4">
    <source>
        <dbReference type="ARBA" id="ARBA00022737"/>
    </source>
</evidence>
<keyword evidence="7" id="KW-1278">Translocase</keyword>
<comment type="caution">
    <text evidence="10">The sequence shown here is derived from an EMBL/GenBank/DDBJ whole genome shotgun (WGS) entry which is preliminary data.</text>
</comment>
<keyword evidence="11" id="KW-1185">Reference proteome</keyword>
<evidence type="ECO:0000256" key="7">
    <source>
        <dbReference type="ARBA" id="ARBA00022967"/>
    </source>
</evidence>
<keyword evidence="2" id="KW-1003">Cell membrane</keyword>
<dbReference type="EMBL" id="WXYO01000001">
    <property type="protein sequence ID" value="NAS10621.1"/>
    <property type="molecule type" value="Genomic_DNA"/>
</dbReference>
<keyword evidence="6 10" id="KW-0067">ATP-binding</keyword>
<evidence type="ECO:0000313" key="11">
    <source>
        <dbReference type="Proteomes" id="UP000475249"/>
    </source>
</evidence>
<feature type="domain" description="ABC transporter" evidence="9">
    <location>
        <begin position="1"/>
        <end position="238"/>
    </location>
</feature>
<dbReference type="CDD" id="cd03216">
    <property type="entry name" value="ABC_Carb_Monos_I"/>
    <property type="match status" value="1"/>
</dbReference>
<dbReference type="PROSITE" id="PS50893">
    <property type="entry name" value="ABC_TRANSPORTER_2"/>
    <property type="match status" value="2"/>
</dbReference>
<evidence type="ECO:0000256" key="6">
    <source>
        <dbReference type="ARBA" id="ARBA00022840"/>
    </source>
</evidence>
<dbReference type="SMART" id="SM00382">
    <property type="entry name" value="AAA"/>
    <property type="match status" value="2"/>
</dbReference>
<dbReference type="InterPro" id="IPR017871">
    <property type="entry name" value="ABC_transporter-like_CS"/>
</dbReference>
<dbReference type="RefSeq" id="WP_161433420.1">
    <property type="nucleotide sequence ID" value="NZ_WXYO01000001.1"/>
</dbReference>
<dbReference type="GO" id="GO:0016887">
    <property type="term" value="F:ATP hydrolysis activity"/>
    <property type="evidence" value="ECO:0007669"/>
    <property type="project" value="InterPro"/>
</dbReference>
<feature type="domain" description="ABC transporter" evidence="9">
    <location>
        <begin position="250"/>
        <end position="494"/>
    </location>
</feature>
<evidence type="ECO:0000256" key="5">
    <source>
        <dbReference type="ARBA" id="ARBA00022741"/>
    </source>
</evidence>
<dbReference type="Gene3D" id="3.40.50.300">
    <property type="entry name" value="P-loop containing nucleotide triphosphate hydrolases"/>
    <property type="match status" value="2"/>
</dbReference>
<keyword evidence="3" id="KW-0762">Sugar transport</keyword>
<dbReference type="PANTHER" id="PTHR43790">
    <property type="entry name" value="CARBOHYDRATE TRANSPORT ATP-BINDING PROTEIN MG119-RELATED"/>
    <property type="match status" value="1"/>
</dbReference>
<evidence type="ECO:0000256" key="2">
    <source>
        <dbReference type="ARBA" id="ARBA00022475"/>
    </source>
</evidence>
<sequence length="500" mass="55589">MNKISKSFGEVAVLKSIDLKLEKGQLLGLVGENGAGKSTLMNILGGLFAPSRGTMELNAEPFIPNSPNDALKAGIAFVHQELNLFTNLTVMENLFISDFPKKSMLGLSFLDRKKAIRKTDELLSEMGLSISPLAKVDQLTAAQQQLLEITKILNNSPQIIIFDEPTTSLTRYETEKLFSLIRKLKADGTGIIYISHNLEDVMLLADQIMVLRDGQLICQEDKTALSIPKLVKAMVGRDLDQYFPSRTTMPAEENLLEVKHLFGGLVQEVSFSIRKQEVLGFYGLVGAGRSELARLLYGLDPFTSGNIRWKRNKISKPSPTKWVHEGMAFLTENRREEGLMIQQSIEKNIQLAGLTKERSLGNLIPKQIIKNKVRQQANANKIKYHDISRQAVATLSGGNQQKVVLAKWLLLGPELLILDEPTKGIDIGARHEIYTLTNNLVKAGSSILLISSDIEELIGLCDRILVMSEGRLTKEFQKGSFDRSNILAAALHGQEKDEKR</sequence>
<keyword evidence="8" id="KW-0472">Membrane</keyword>
<evidence type="ECO:0000256" key="8">
    <source>
        <dbReference type="ARBA" id="ARBA00023136"/>
    </source>
</evidence>
<dbReference type="PROSITE" id="PS00211">
    <property type="entry name" value="ABC_TRANSPORTER_1"/>
    <property type="match status" value="1"/>
</dbReference>
<reference evidence="10 11" key="1">
    <citation type="submission" date="2020-01" db="EMBL/GenBank/DDBJ databases">
        <title>Bacteria diversity of Porities sp.</title>
        <authorList>
            <person name="Wang G."/>
        </authorList>
    </citation>
    <scope>NUCLEOTIDE SEQUENCE [LARGE SCALE GENOMIC DNA]</scope>
    <source>
        <strain evidence="10 11">R33</strain>
    </source>
</reference>
<name>A0A6L9E7K6_9FLAO</name>
<evidence type="ECO:0000256" key="1">
    <source>
        <dbReference type="ARBA" id="ARBA00022448"/>
    </source>
</evidence>
<protein>
    <submittedName>
        <fullName evidence="10">ATP-binding cassette domain-containing protein</fullName>
    </submittedName>
</protein>
<dbReference type="Proteomes" id="UP000475249">
    <property type="component" value="Unassembled WGS sequence"/>
</dbReference>
<keyword evidence="5" id="KW-0547">Nucleotide-binding</keyword>
<dbReference type="InterPro" id="IPR027417">
    <property type="entry name" value="P-loop_NTPase"/>
</dbReference>
<keyword evidence="4" id="KW-0677">Repeat</keyword>
<gene>
    <name evidence="10" type="ORF">GTQ38_01315</name>
</gene>
<accession>A0A6L9E7K6</accession>
<evidence type="ECO:0000259" key="9">
    <source>
        <dbReference type="PROSITE" id="PS50893"/>
    </source>
</evidence>
<dbReference type="InterPro" id="IPR003593">
    <property type="entry name" value="AAA+_ATPase"/>
</dbReference>